<dbReference type="EMBL" id="JABBWE010000011">
    <property type="protein sequence ID" value="KAG1799270.1"/>
    <property type="molecule type" value="Genomic_DNA"/>
</dbReference>
<dbReference type="Proteomes" id="UP000719766">
    <property type="component" value="Unassembled WGS sequence"/>
</dbReference>
<accession>A0A9P7DNI1</accession>
<feature type="non-terminal residue" evidence="1">
    <location>
        <position position="1"/>
    </location>
</feature>
<dbReference type="GeneID" id="64590179"/>
<protein>
    <submittedName>
        <fullName evidence="1">Uncharacterized protein</fullName>
    </submittedName>
</protein>
<gene>
    <name evidence="1" type="ORF">HD556DRAFT_1203246</name>
</gene>
<sequence length="54" mass="5829">GNGINKNCYADDYLAQQQLNSTGMTLNGALDTFAQTTRGALIAHEKTPVVWEGM</sequence>
<reference evidence="1" key="1">
    <citation type="journal article" date="2020" name="New Phytol.">
        <title>Comparative genomics reveals dynamic genome evolution in host specialist ectomycorrhizal fungi.</title>
        <authorList>
            <person name="Lofgren L.A."/>
            <person name="Nguyen N.H."/>
            <person name="Vilgalys R."/>
            <person name="Ruytinx J."/>
            <person name="Liao H.L."/>
            <person name="Branco S."/>
            <person name="Kuo A."/>
            <person name="LaButti K."/>
            <person name="Lipzen A."/>
            <person name="Andreopoulos W."/>
            <person name="Pangilinan J."/>
            <person name="Riley R."/>
            <person name="Hundley H."/>
            <person name="Na H."/>
            <person name="Barry K."/>
            <person name="Grigoriev I.V."/>
            <person name="Stajich J.E."/>
            <person name="Kennedy P.G."/>
        </authorList>
    </citation>
    <scope>NUCLEOTIDE SEQUENCE</scope>
    <source>
        <strain evidence="1">S12</strain>
    </source>
</reference>
<name>A0A9P7DNI1_9AGAM</name>
<feature type="non-terminal residue" evidence="1">
    <location>
        <position position="54"/>
    </location>
</feature>
<dbReference type="RefSeq" id="XP_041163669.1">
    <property type="nucleotide sequence ID" value="XM_041296415.1"/>
</dbReference>
<organism evidence="1 2">
    <name type="scientific">Suillus plorans</name>
    <dbReference type="NCBI Taxonomy" id="116603"/>
    <lineage>
        <taxon>Eukaryota</taxon>
        <taxon>Fungi</taxon>
        <taxon>Dikarya</taxon>
        <taxon>Basidiomycota</taxon>
        <taxon>Agaricomycotina</taxon>
        <taxon>Agaricomycetes</taxon>
        <taxon>Agaricomycetidae</taxon>
        <taxon>Boletales</taxon>
        <taxon>Suillineae</taxon>
        <taxon>Suillaceae</taxon>
        <taxon>Suillus</taxon>
    </lineage>
</organism>
<dbReference type="AlphaFoldDB" id="A0A9P7DNI1"/>
<proteinExistence type="predicted"/>
<keyword evidence="2" id="KW-1185">Reference proteome</keyword>
<evidence type="ECO:0000313" key="1">
    <source>
        <dbReference type="EMBL" id="KAG1799270.1"/>
    </source>
</evidence>
<evidence type="ECO:0000313" key="2">
    <source>
        <dbReference type="Proteomes" id="UP000719766"/>
    </source>
</evidence>
<dbReference type="OrthoDB" id="428480at2759"/>
<comment type="caution">
    <text evidence="1">The sequence shown here is derived from an EMBL/GenBank/DDBJ whole genome shotgun (WGS) entry which is preliminary data.</text>
</comment>